<dbReference type="Pfam" id="PF19919">
    <property type="entry name" value="bpX3"/>
    <property type="match status" value="1"/>
</dbReference>
<dbReference type="EMBL" id="RWIS01000002">
    <property type="protein sequence ID" value="RSK36274.1"/>
    <property type="molecule type" value="Genomic_DNA"/>
</dbReference>
<keyword evidence="3" id="KW-1185">Reference proteome</keyword>
<dbReference type="OrthoDB" id="1235043at2"/>
<dbReference type="InterPro" id="IPR045551">
    <property type="entry name" value="bpX3"/>
</dbReference>
<dbReference type="InterPro" id="IPR011990">
    <property type="entry name" value="TPR-like_helical_dom_sf"/>
</dbReference>
<protein>
    <recommendedName>
        <fullName evidence="1">MoxR-vWA-beta-propeller ternary system domain-containing protein</fullName>
    </recommendedName>
</protein>
<organism evidence="2 3">
    <name type="scientific">Hymenobacter metallilatus</name>
    <dbReference type="NCBI Taxonomy" id="2493666"/>
    <lineage>
        <taxon>Bacteria</taxon>
        <taxon>Pseudomonadati</taxon>
        <taxon>Bacteroidota</taxon>
        <taxon>Cytophagia</taxon>
        <taxon>Cytophagales</taxon>
        <taxon>Hymenobacteraceae</taxon>
        <taxon>Hymenobacter</taxon>
    </lineage>
</organism>
<proteinExistence type="predicted"/>
<dbReference type="Gene3D" id="1.25.40.10">
    <property type="entry name" value="Tetratricopeptide repeat domain"/>
    <property type="match status" value="1"/>
</dbReference>
<dbReference type="SUPFAM" id="SSF48452">
    <property type="entry name" value="TPR-like"/>
    <property type="match status" value="1"/>
</dbReference>
<evidence type="ECO:0000313" key="2">
    <source>
        <dbReference type="EMBL" id="RSK36274.1"/>
    </source>
</evidence>
<name>A0A3R9M458_9BACT</name>
<gene>
    <name evidence="2" type="ORF">EI290_05160</name>
</gene>
<dbReference type="Proteomes" id="UP000280066">
    <property type="component" value="Unassembled WGS sequence"/>
</dbReference>
<reference evidence="2 3" key="1">
    <citation type="submission" date="2018-12" db="EMBL/GenBank/DDBJ databases">
        <authorList>
            <person name="Feng G."/>
            <person name="Zhu H."/>
        </authorList>
    </citation>
    <scope>NUCLEOTIDE SEQUENCE [LARGE SCALE GENOMIC DNA]</scope>
    <source>
        <strain evidence="2 3">9PBR-2</strain>
    </source>
</reference>
<dbReference type="RefSeq" id="WP_125427420.1">
    <property type="nucleotide sequence ID" value="NZ_RWIS01000002.1"/>
</dbReference>
<accession>A0A3R9M458</accession>
<comment type="caution">
    <text evidence="2">The sequence shown here is derived from an EMBL/GenBank/DDBJ whole genome shotgun (WGS) entry which is preliminary data.</text>
</comment>
<evidence type="ECO:0000259" key="1">
    <source>
        <dbReference type="Pfam" id="PF19919"/>
    </source>
</evidence>
<evidence type="ECO:0000313" key="3">
    <source>
        <dbReference type="Proteomes" id="UP000280066"/>
    </source>
</evidence>
<dbReference type="AlphaFoldDB" id="A0A3R9M458"/>
<feature type="domain" description="MoxR-vWA-beta-propeller ternary system" evidence="1">
    <location>
        <begin position="2"/>
        <end position="170"/>
    </location>
</feature>
<sequence>MQLSLRPTAGPVRPACAAFLRGPDAGAWLRELGRWQIAPEDVVCYVVPESVRSRRPAGLLVVRPAGEVPADCLEPYGLVAGRLLVPVAAELWPATTPEELAATLLWPRQLLHPGIGLVGFAEEDEISLAELLTLPPPHATAWNLARPGTPPPPRLRAVRVTQPPADELLNRLRDTIGTQPLTDIPKPDAATTPTQRLLDSLGRGALKVGLGLTQGLAGALGGLAAGLGAAAGAFGGSGSGDGGSGGGPSGPGPLERLENWLQHNLDGLDQKRQNEVERLLRLFGEDMEQALKYAIPLGGPYLNRGVAPPSAYLGPRSTRFDLGRLGGGGRVDGWDLGRYELQLRQQYRAAAEQAREAGRHEQAAYIYAHLLADYHQAAKVLEQGHYYREAAALYRDHLNNLPGAAECLERGGLLLEAAELRVQLQHYEKAGDLYQQLQQPDTAALHYERAAATFLEAHNHPEAARLLHRKLGSPARAQDVLLTGWLHNRQPETCLQQYLTVAATRPELDLSAEIRMLYRQHTRSAQHGAFLQVLVQAQQTAPEVQPVARELAYHIISTEAQAGQPQHVALLHHFQPTDRLLATDASRYLTTTRARPATAPTPAPPAAAHQLDERISWYQAVTHRNQFLALGLLDNRLHLARGNWYGHVEYFSWPDELPADAHPQLLLDAFHSTNVVLHGHDGLATQYLAKNKHFDEALLVVCPRLPVNLIGIGLLPNDELILLTQDGEEVRSQNYSIHGIPGKEWVLRPSGGIPFTPSELTRYKVAPVFYREDSYYSYLDDNLLRIRKETITVLEVLFSPIEHLICGPTTELFVLSDDEITVFQNRNDESTSSKMSDVKDVHTMNLVGAGRLALASTIHAIVYTLDNSEEQLFHSYETETPVVAILPTNNRRQFALLEATGCLTRCDIPAE</sequence>